<organism evidence="1 4">
    <name type="scientific">Ogataea haglerorum</name>
    <dbReference type="NCBI Taxonomy" id="1937702"/>
    <lineage>
        <taxon>Eukaryota</taxon>
        <taxon>Fungi</taxon>
        <taxon>Dikarya</taxon>
        <taxon>Ascomycota</taxon>
        <taxon>Saccharomycotina</taxon>
        <taxon>Pichiomycetes</taxon>
        <taxon>Pichiales</taxon>
        <taxon>Pichiaceae</taxon>
        <taxon>Ogataea</taxon>
    </lineage>
</organism>
<evidence type="ECO:0000313" key="4">
    <source>
        <dbReference type="Proteomes" id="UP000738402"/>
    </source>
</evidence>
<evidence type="ECO:0000313" key="1">
    <source>
        <dbReference type="EMBL" id="KAG7723836.1"/>
    </source>
</evidence>
<evidence type="ECO:0000313" key="3">
    <source>
        <dbReference type="Proteomes" id="UP000697297"/>
    </source>
</evidence>
<dbReference type="Pfam" id="PF11561">
    <property type="entry name" value="Saw1"/>
    <property type="match status" value="1"/>
</dbReference>
<comment type="caution">
    <text evidence="1">The sequence shown here is derived from an EMBL/GenBank/DDBJ whole genome shotgun (WGS) entry which is preliminary data.</text>
</comment>
<dbReference type="AlphaFoldDB" id="A0AAN6D1G2"/>
<proteinExistence type="predicted"/>
<dbReference type="InterPro" id="IPR021624">
    <property type="entry name" value="Saw1"/>
</dbReference>
<keyword evidence="3" id="KW-1185">Reference proteome</keyword>
<dbReference type="EMBL" id="JAHLUH010000022">
    <property type="protein sequence ID" value="KAG7723836.1"/>
    <property type="molecule type" value="Genomic_DNA"/>
</dbReference>
<name>A0AAN6D1G2_9ASCO</name>
<sequence length="181" mass="21054">MAPITSYINLSPRMAVPIKTYVNRKEIQKNISKLTMHQTTLNLSRVMRITLSNKDLRRLYQDIKPILLSILLEYSPDHIRSISKPTSSGKCRIPLTTDDWECYLEITVGEIEELRQYLRYEVLGHNLSQPWLLIKDAVFKREEMADPLLAEEEDSKSSIIKYRNPQIIPIPLSIYVHATTK</sequence>
<dbReference type="EMBL" id="JAHLUN010000021">
    <property type="protein sequence ID" value="KAG7761720.1"/>
    <property type="molecule type" value="Genomic_DNA"/>
</dbReference>
<dbReference type="Proteomes" id="UP000738402">
    <property type="component" value="Unassembled WGS sequence"/>
</dbReference>
<dbReference type="GO" id="GO:0070336">
    <property type="term" value="F:flap-structured DNA binding"/>
    <property type="evidence" value="ECO:0007669"/>
    <property type="project" value="InterPro"/>
</dbReference>
<dbReference type="Proteomes" id="UP000697297">
    <property type="component" value="Unassembled WGS sequence"/>
</dbReference>
<protein>
    <submittedName>
        <fullName evidence="1">Uncharacterized protein</fullName>
    </submittedName>
</protein>
<gene>
    <name evidence="1" type="ORF">KL933_005311</name>
    <name evidence="2" type="ORF">KL946_005273</name>
</gene>
<evidence type="ECO:0000313" key="2">
    <source>
        <dbReference type="EMBL" id="KAG7761720.1"/>
    </source>
</evidence>
<reference evidence="1 3" key="1">
    <citation type="journal article" date="2021" name="G3 (Bethesda)">
        <title>Genomic diversity, chromosomal rearrangements, and interspecies hybridization in the ogataea polymorpha species complex.</title>
        <authorList>
            <person name="Hanson S.J."/>
            <person name="Cinneide E.O."/>
            <person name="Salzberg L.I."/>
            <person name="Wolfe K.H."/>
            <person name="McGowan J."/>
            <person name="Fitzpatrick D.A."/>
            <person name="Matlin K."/>
        </authorList>
    </citation>
    <scope>NUCLEOTIDE SEQUENCE</scope>
    <source>
        <strain evidence="2">81-436-3</strain>
        <strain evidence="1">83-405-1</strain>
    </source>
</reference>
<dbReference type="GO" id="GO:0000736">
    <property type="term" value="P:double-strand break repair via single-strand annealing, removal of nonhomologous ends"/>
    <property type="evidence" value="ECO:0007669"/>
    <property type="project" value="InterPro"/>
</dbReference>
<accession>A0AAN6D1G2</accession>